<feature type="transmembrane region" description="Helical" evidence="2">
    <location>
        <begin position="51"/>
        <end position="70"/>
    </location>
</feature>
<protein>
    <submittedName>
        <fullName evidence="3">Uncharacterized protein</fullName>
    </submittedName>
</protein>
<organism evidence="3 4">
    <name type="scientific">Gordonia alkaliphila</name>
    <dbReference type="NCBI Taxonomy" id="1053547"/>
    <lineage>
        <taxon>Bacteria</taxon>
        <taxon>Bacillati</taxon>
        <taxon>Actinomycetota</taxon>
        <taxon>Actinomycetes</taxon>
        <taxon>Mycobacteriales</taxon>
        <taxon>Gordoniaceae</taxon>
        <taxon>Gordonia</taxon>
    </lineage>
</organism>
<reference evidence="4" key="1">
    <citation type="journal article" date="2019" name="Int. J. Syst. Evol. Microbiol.">
        <title>The Global Catalogue of Microorganisms (GCM) 10K type strain sequencing project: providing services to taxonomists for standard genome sequencing and annotation.</title>
        <authorList>
            <consortium name="The Broad Institute Genomics Platform"/>
            <consortium name="The Broad Institute Genome Sequencing Center for Infectious Disease"/>
            <person name="Wu L."/>
            <person name="Ma J."/>
        </authorList>
    </citation>
    <scope>NUCLEOTIDE SEQUENCE [LARGE SCALE GENOMIC DNA]</scope>
    <source>
        <strain evidence="4">JCM 18077</strain>
    </source>
</reference>
<evidence type="ECO:0000313" key="4">
    <source>
        <dbReference type="Proteomes" id="UP001500822"/>
    </source>
</evidence>
<keyword evidence="2" id="KW-0812">Transmembrane</keyword>
<proteinExistence type="predicted"/>
<dbReference type="EMBL" id="BAABIE010000027">
    <property type="protein sequence ID" value="GAA4758969.1"/>
    <property type="molecule type" value="Genomic_DNA"/>
</dbReference>
<evidence type="ECO:0000256" key="1">
    <source>
        <dbReference type="SAM" id="MobiDB-lite"/>
    </source>
</evidence>
<keyword evidence="4" id="KW-1185">Reference proteome</keyword>
<keyword evidence="2" id="KW-0472">Membrane</keyword>
<sequence>MHDHQTDPADPRRDGAERSRRRSVSRVLLTRGRVISHADAPWAKRARFSRLITAVLACWTTWMLIEFETAESLAELWADIDPAILAVVLLGVIVAAVTWAGMRLNNNLTHWLPELRAHLNGGSATGARKIGCQVLIATDDGRTEELVIPNDCGLQPGDAVEAYGTRVREYRHVWAVRPTDGVWQYSRGLLLAYLLASCNLGGALPLLIILILKAV</sequence>
<evidence type="ECO:0000256" key="2">
    <source>
        <dbReference type="SAM" id="Phobius"/>
    </source>
</evidence>
<feature type="compositionally biased region" description="Basic and acidic residues" evidence="1">
    <location>
        <begin position="1"/>
        <end position="18"/>
    </location>
</feature>
<gene>
    <name evidence="3" type="ORF">GCM10023217_34350</name>
</gene>
<feature type="transmembrane region" description="Helical" evidence="2">
    <location>
        <begin position="190"/>
        <end position="212"/>
    </location>
</feature>
<feature type="transmembrane region" description="Helical" evidence="2">
    <location>
        <begin position="82"/>
        <end position="102"/>
    </location>
</feature>
<evidence type="ECO:0000313" key="3">
    <source>
        <dbReference type="EMBL" id="GAA4758969.1"/>
    </source>
</evidence>
<feature type="region of interest" description="Disordered" evidence="1">
    <location>
        <begin position="1"/>
        <end position="23"/>
    </location>
</feature>
<name>A0ABP8ZKZ1_9ACTN</name>
<dbReference type="Proteomes" id="UP001500822">
    <property type="component" value="Unassembled WGS sequence"/>
</dbReference>
<accession>A0ABP8ZKZ1</accession>
<dbReference type="RefSeq" id="WP_345314456.1">
    <property type="nucleotide sequence ID" value="NZ_BAABIE010000027.1"/>
</dbReference>
<comment type="caution">
    <text evidence="3">The sequence shown here is derived from an EMBL/GenBank/DDBJ whole genome shotgun (WGS) entry which is preliminary data.</text>
</comment>
<keyword evidence="2" id="KW-1133">Transmembrane helix</keyword>